<keyword evidence="3" id="KW-0238">DNA-binding</keyword>
<sequence length="297" mass="32254">MITELRHLRYFSAVAARLSFRQAARDLHVAQPALSQQIRALEQQLGVTVFDRSSRPIALTDAGMALLVHTRRILADVSLMRQELERLSAPPDATLTVGAMQYLAYLELPDLIASFQRLHQTIDLRVRVGNTGELFAMLAAGEADCIICHRGDDGLPEGLASHALRTERIVLVSSVDDPLGDADTVQLKSLEHVPFITFRDGASIRTALEEAAGRAGFVPRVVVESADLATGIELVARGLGVTVVPRRFAISQADRVRYADLGPVPLVRTVALVWPTESAAVPPLAQFITHTTSTISD</sequence>
<organism evidence="6 7">
    <name type="scientific">Capillimicrobium parvum</name>
    <dbReference type="NCBI Taxonomy" id="2884022"/>
    <lineage>
        <taxon>Bacteria</taxon>
        <taxon>Bacillati</taxon>
        <taxon>Actinomycetota</taxon>
        <taxon>Thermoleophilia</taxon>
        <taxon>Solirubrobacterales</taxon>
        <taxon>Capillimicrobiaceae</taxon>
        <taxon>Capillimicrobium</taxon>
    </lineage>
</organism>
<evidence type="ECO:0000256" key="3">
    <source>
        <dbReference type="ARBA" id="ARBA00023125"/>
    </source>
</evidence>
<dbReference type="Gene3D" id="1.10.10.10">
    <property type="entry name" value="Winged helix-like DNA-binding domain superfamily/Winged helix DNA-binding domain"/>
    <property type="match status" value="1"/>
</dbReference>
<dbReference type="InterPro" id="IPR000847">
    <property type="entry name" value="LysR_HTH_N"/>
</dbReference>
<dbReference type="PRINTS" id="PR00039">
    <property type="entry name" value="HTHLYSR"/>
</dbReference>
<dbReference type="CDD" id="cd05466">
    <property type="entry name" value="PBP2_LTTR_substrate"/>
    <property type="match status" value="1"/>
</dbReference>
<dbReference type="InterPro" id="IPR036390">
    <property type="entry name" value="WH_DNA-bd_sf"/>
</dbReference>
<dbReference type="SUPFAM" id="SSF53850">
    <property type="entry name" value="Periplasmic binding protein-like II"/>
    <property type="match status" value="1"/>
</dbReference>
<evidence type="ECO:0000313" key="7">
    <source>
        <dbReference type="Proteomes" id="UP001162834"/>
    </source>
</evidence>
<dbReference type="GO" id="GO:0003700">
    <property type="term" value="F:DNA-binding transcription factor activity"/>
    <property type="evidence" value="ECO:0007669"/>
    <property type="project" value="InterPro"/>
</dbReference>
<dbReference type="RefSeq" id="WP_259313351.1">
    <property type="nucleotide sequence ID" value="NZ_CP087164.1"/>
</dbReference>
<protein>
    <submittedName>
        <fullName evidence="6">HTH-type transcriptional regulator GltC</fullName>
    </submittedName>
</protein>
<dbReference type="InterPro" id="IPR005119">
    <property type="entry name" value="LysR_subst-bd"/>
</dbReference>
<dbReference type="EMBL" id="CP087164">
    <property type="protein sequence ID" value="UGS33654.1"/>
    <property type="molecule type" value="Genomic_DNA"/>
</dbReference>
<feature type="domain" description="HTH lysR-type" evidence="5">
    <location>
        <begin position="3"/>
        <end position="60"/>
    </location>
</feature>
<dbReference type="PROSITE" id="PS50931">
    <property type="entry name" value="HTH_LYSR"/>
    <property type="match status" value="1"/>
</dbReference>
<dbReference type="Gene3D" id="3.40.190.290">
    <property type="match status" value="1"/>
</dbReference>
<evidence type="ECO:0000313" key="6">
    <source>
        <dbReference type="EMBL" id="UGS33654.1"/>
    </source>
</evidence>
<reference evidence="6" key="1">
    <citation type="journal article" date="2022" name="Int. J. Syst. Evol. Microbiol.">
        <title>Pseudomonas aegrilactucae sp. nov. and Pseudomonas morbosilactucae sp. nov., pathogens causing bacterial rot of lettuce in Japan.</title>
        <authorList>
            <person name="Sawada H."/>
            <person name="Fujikawa T."/>
            <person name="Satou M."/>
        </authorList>
    </citation>
    <scope>NUCLEOTIDE SEQUENCE</scope>
    <source>
        <strain evidence="6">0166_1</strain>
    </source>
</reference>
<name>A0A9E6XRQ1_9ACTN</name>
<comment type="similarity">
    <text evidence="1">Belongs to the LysR transcriptional regulatory family.</text>
</comment>
<dbReference type="Pfam" id="PF03466">
    <property type="entry name" value="LysR_substrate"/>
    <property type="match status" value="1"/>
</dbReference>
<dbReference type="GO" id="GO:0003677">
    <property type="term" value="F:DNA binding"/>
    <property type="evidence" value="ECO:0007669"/>
    <property type="project" value="UniProtKB-KW"/>
</dbReference>
<keyword evidence="2" id="KW-0805">Transcription regulation</keyword>
<dbReference type="SUPFAM" id="SSF46785">
    <property type="entry name" value="Winged helix' DNA-binding domain"/>
    <property type="match status" value="1"/>
</dbReference>
<dbReference type="KEGG" id="sbae:DSM104329_00019"/>
<evidence type="ECO:0000259" key="5">
    <source>
        <dbReference type="PROSITE" id="PS50931"/>
    </source>
</evidence>
<evidence type="ECO:0000256" key="1">
    <source>
        <dbReference type="ARBA" id="ARBA00009437"/>
    </source>
</evidence>
<keyword evidence="4" id="KW-0804">Transcription</keyword>
<dbReference type="Pfam" id="PF00126">
    <property type="entry name" value="HTH_1"/>
    <property type="match status" value="1"/>
</dbReference>
<gene>
    <name evidence="6" type="primary">gltC_1</name>
    <name evidence="6" type="ORF">DSM104329_00019</name>
</gene>
<dbReference type="AlphaFoldDB" id="A0A9E6XRQ1"/>
<dbReference type="GO" id="GO:0032993">
    <property type="term" value="C:protein-DNA complex"/>
    <property type="evidence" value="ECO:0007669"/>
    <property type="project" value="TreeGrafter"/>
</dbReference>
<dbReference type="InterPro" id="IPR036388">
    <property type="entry name" value="WH-like_DNA-bd_sf"/>
</dbReference>
<accession>A0A9E6XRQ1</accession>
<dbReference type="Proteomes" id="UP001162834">
    <property type="component" value="Chromosome"/>
</dbReference>
<evidence type="ECO:0000256" key="2">
    <source>
        <dbReference type="ARBA" id="ARBA00023015"/>
    </source>
</evidence>
<dbReference type="FunFam" id="1.10.10.10:FF:000001">
    <property type="entry name" value="LysR family transcriptional regulator"/>
    <property type="match status" value="1"/>
</dbReference>
<keyword evidence="7" id="KW-1185">Reference proteome</keyword>
<evidence type="ECO:0000256" key="4">
    <source>
        <dbReference type="ARBA" id="ARBA00023163"/>
    </source>
</evidence>
<dbReference type="PANTHER" id="PTHR30346:SF28">
    <property type="entry name" value="HTH-TYPE TRANSCRIPTIONAL REGULATOR CYNR"/>
    <property type="match status" value="1"/>
</dbReference>
<proteinExistence type="inferred from homology"/>
<dbReference type="PANTHER" id="PTHR30346">
    <property type="entry name" value="TRANSCRIPTIONAL DUAL REGULATOR HCAR-RELATED"/>
    <property type="match status" value="1"/>
</dbReference>